<proteinExistence type="predicted"/>
<name>A0A392SQS1_9FABA</name>
<sequence length="51" mass="5448">MFICCLQPSGEPDLHSQSKESNNMVEEEVPATPASGLAIDELNGDGVRSFP</sequence>
<organism evidence="2 3">
    <name type="scientific">Trifolium medium</name>
    <dbReference type="NCBI Taxonomy" id="97028"/>
    <lineage>
        <taxon>Eukaryota</taxon>
        <taxon>Viridiplantae</taxon>
        <taxon>Streptophyta</taxon>
        <taxon>Embryophyta</taxon>
        <taxon>Tracheophyta</taxon>
        <taxon>Spermatophyta</taxon>
        <taxon>Magnoliopsida</taxon>
        <taxon>eudicotyledons</taxon>
        <taxon>Gunneridae</taxon>
        <taxon>Pentapetalae</taxon>
        <taxon>rosids</taxon>
        <taxon>fabids</taxon>
        <taxon>Fabales</taxon>
        <taxon>Fabaceae</taxon>
        <taxon>Papilionoideae</taxon>
        <taxon>50 kb inversion clade</taxon>
        <taxon>NPAAA clade</taxon>
        <taxon>Hologalegina</taxon>
        <taxon>IRL clade</taxon>
        <taxon>Trifolieae</taxon>
        <taxon>Trifolium</taxon>
    </lineage>
</organism>
<keyword evidence="3" id="KW-1185">Reference proteome</keyword>
<evidence type="ECO:0000313" key="3">
    <source>
        <dbReference type="Proteomes" id="UP000265520"/>
    </source>
</evidence>
<evidence type="ECO:0000313" key="2">
    <source>
        <dbReference type="EMBL" id="MCI51211.1"/>
    </source>
</evidence>
<dbReference type="AlphaFoldDB" id="A0A392SQS1"/>
<feature type="region of interest" description="Disordered" evidence="1">
    <location>
        <begin position="7"/>
        <end position="51"/>
    </location>
</feature>
<dbReference type="EMBL" id="LXQA010428557">
    <property type="protein sequence ID" value="MCI51211.1"/>
    <property type="molecule type" value="Genomic_DNA"/>
</dbReference>
<dbReference type="Proteomes" id="UP000265520">
    <property type="component" value="Unassembled WGS sequence"/>
</dbReference>
<accession>A0A392SQS1</accession>
<reference evidence="2 3" key="1">
    <citation type="journal article" date="2018" name="Front. Plant Sci.">
        <title>Red Clover (Trifolium pratense) and Zigzag Clover (T. medium) - A Picture of Genomic Similarities and Differences.</title>
        <authorList>
            <person name="Dluhosova J."/>
            <person name="Istvanek J."/>
            <person name="Nedelnik J."/>
            <person name="Repkova J."/>
        </authorList>
    </citation>
    <scope>NUCLEOTIDE SEQUENCE [LARGE SCALE GENOMIC DNA]</scope>
    <source>
        <strain evidence="3">cv. 10/8</strain>
        <tissue evidence="2">Leaf</tissue>
    </source>
</reference>
<evidence type="ECO:0000256" key="1">
    <source>
        <dbReference type="SAM" id="MobiDB-lite"/>
    </source>
</evidence>
<comment type="caution">
    <text evidence="2">The sequence shown here is derived from an EMBL/GenBank/DDBJ whole genome shotgun (WGS) entry which is preliminary data.</text>
</comment>
<feature type="non-terminal residue" evidence="2">
    <location>
        <position position="51"/>
    </location>
</feature>
<protein>
    <submittedName>
        <fullName evidence="2">Uncharacterized protein</fullName>
    </submittedName>
</protein>